<dbReference type="EMBL" id="BDRX01000041">
    <property type="protein sequence ID" value="GBF93461.1"/>
    <property type="molecule type" value="Genomic_DNA"/>
</dbReference>
<dbReference type="AlphaFoldDB" id="A0A2V0P0R6"/>
<proteinExistence type="predicted"/>
<protein>
    <submittedName>
        <fullName evidence="3">Uncharacterized protein</fullName>
    </submittedName>
</protein>
<evidence type="ECO:0000256" key="1">
    <source>
        <dbReference type="SAM" id="MobiDB-lite"/>
    </source>
</evidence>
<feature type="chain" id="PRO_5015983979" evidence="2">
    <location>
        <begin position="22"/>
        <end position="481"/>
    </location>
</feature>
<feature type="region of interest" description="Disordered" evidence="1">
    <location>
        <begin position="213"/>
        <end position="259"/>
    </location>
</feature>
<dbReference type="Proteomes" id="UP000247498">
    <property type="component" value="Unassembled WGS sequence"/>
</dbReference>
<evidence type="ECO:0000313" key="4">
    <source>
        <dbReference type="Proteomes" id="UP000247498"/>
    </source>
</evidence>
<reference evidence="3 4" key="1">
    <citation type="journal article" date="2018" name="Sci. Rep.">
        <title>Raphidocelis subcapitata (=Pseudokirchneriella subcapitata) provides an insight into genome evolution and environmental adaptations in the Sphaeropleales.</title>
        <authorList>
            <person name="Suzuki S."/>
            <person name="Yamaguchi H."/>
            <person name="Nakajima N."/>
            <person name="Kawachi M."/>
        </authorList>
    </citation>
    <scope>NUCLEOTIDE SEQUENCE [LARGE SCALE GENOMIC DNA]</scope>
    <source>
        <strain evidence="3 4">NIES-35</strain>
    </source>
</reference>
<feature type="compositionally biased region" description="Acidic residues" evidence="1">
    <location>
        <begin position="408"/>
        <end position="417"/>
    </location>
</feature>
<feature type="region of interest" description="Disordered" evidence="1">
    <location>
        <begin position="395"/>
        <end position="466"/>
    </location>
</feature>
<feature type="compositionally biased region" description="Low complexity" evidence="1">
    <location>
        <begin position="213"/>
        <end position="224"/>
    </location>
</feature>
<keyword evidence="4" id="KW-1185">Reference proteome</keyword>
<accession>A0A2V0P0R6</accession>
<name>A0A2V0P0R6_9CHLO</name>
<feature type="signal peptide" evidence="2">
    <location>
        <begin position="1"/>
        <end position="21"/>
    </location>
</feature>
<organism evidence="3 4">
    <name type="scientific">Raphidocelis subcapitata</name>
    <dbReference type="NCBI Taxonomy" id="307507"/>
    <lineage>
        <taxon>Eukaryota</taxon>
        <taxon>Viridiplantae</taxon>
        <taxon>Chlorophyta</taxon>
        <taxon>core chlorophytes</taxon>
        <taxon>Chlorophyceae</taxon>
        <taxon>CS clade</taxon>
        <taxon>Sphaeropleales</taxon>
        <taxon>Selenastraceae</taxon>
        <taxon>Raphidocelis</taxon>
    </lineage>
</organism>
<dbReference type="InParanoid" id="A0A2V0P0R6"/>
<gene>
    <name evidence="3" type="ORF">Rsub_06594</name>
</gene>
<sequence>MEMEMLTATILMAYMFLGGLAELVSDAMSTVTGTANVLETCAKRFGAGAAFDMWRANGGFAAWLLDALSPDRLASALRKASINKSAQTRITRLAAEARAKTTDAIAAAAAATSAPIRKAPRRAAAQQSRALQVVSKEATAAEARLALLNALAAVFGGVAGAFTALGLQLPADATTAADGSNDAAAVAAVLGAAQAAVAAAAAAAAAAALSTAATKTAPQPGAARAQRRVQRKSELARTPATAPRPLKRSAATLDLGASFTTPSPTAAVDTAMAEVDALRSYRTGYRARKPSNPKASPVSSASPICLPPPPAALRPARVTAPRPKAAAAPRPALSDAAAAEVFCSLGAAAGLLQLRADEPEAGSLEALMAARVEAAAAAAAQPVSGRGRPIRLSARMAEAKQQQQQQQQEEDEEEEEQPQPQPQPQRRQRRQQQPEPLKVRGGGVAKSPARRDGQRLSAESAESATVRVVARATAKRTLPKF</sequence>
<evidence type="ECO:0000256" key="2">
    <source>
        <dbReference type="SAM" id="SignalP"/>
    </source>
</evidence>
<comment type="caution">
    <text evidence="3">The sequence shown here is derived from an EMBL/GenBank/DDBJ whole genome shotgun (WGS) entry which is preliminary data.</text>
</comment>
<evidence type="ECO:0000313" key="3">
    <source>
        <dbReference type="EMBL" id="GBF93461.1"/>
    </source>
</evidence>
<feature type="compositionally biased region" description="Low complexity" evidence="1">
    <location>
        <begin position="457"/>
        <end position="466"/>
    </location>
</feature>
<keyword evidence="2" id="KW-0732">Signal</keyword>